<dbReference type="InterPro" id="IPR013922">
    <property type="entry name" value="Cyclin_PHO80-like"/>
</dbReference>
<feature type="compositionally biased region" description="Low complexity" evidence="1">
    <location>
        <begin position="298"/>
        <end position="310"/>
    </location>
</feature>
<organism evidence="3 4">
    <name type="scientific">Aspergillus sclerotialis</name>
    <dbReference type="NCBI Taxonomy" id="2070753"/>
    <lineage>
        <taxon>Eukaryota</taxon>
        <taxon>Fungi</taxon>
        <taxon>Dikarya</taxon>
        <taxon>Ascomycota</taxon>
        <taxon>Pezizomycotina</taxon>
        <taxon>Eurotiomycetes</taxon>
        <taxon>Eurotiomycetidae</taxon>
        <taxon>Eurotiales</taxon>
        <taxon>Aspergillaceae</taxon>
        <taxon>Aspergillus</taxon>
        <taxon>Aspergillus subgen. Polypaecilum</taxon>
    </lineage>
</organism>
<dbReference type="STRING" id="2070753.A0A3A2Z8K0"/>
<accession>A0A3A2Z8K0</accession>
<protein>
    <submittedName>
        <fullName evidence="3">Cyclin Pcl1</fullName>
    </submittedName>
</protein>
<dbReference type="EMBL" id="MVGC01000405">
    <property type="protein sequence ID" value="RJE19442.1"/>
    <property type="molecule type" value="Genomic_DNA"/>
</dbReference>
<dbReference type="GO" id="GO:0019901">
    <property type="term" value="F:protein kinase binding"/>
    <property type="evidence" value="ECO:0007669"/>
    <property type="project" value="InterPro"/>
</dbReference>
<feature type="domain" description="Cyclin N-terminal" evidence="2">
    <location>
        <begin position="73"/>
        <end position="173"/>
    </location>
</feature>
<dbReference type="OrthoDB" id="10250320at2759"/>
<dbReference type="Gene3D" id="1.10.472.10">
    <property type="entry name" value="Cyclin-like"/>
    <property type="match status" value="1"/>
</dbReference>
<comment type="caution">
    <text evidence="3">The sequence shown here is derived from an EMBL/GenBank/DDBJ whole genome shotgun (WGS) entry which is preliminary data.</text>
</comment>
<dbReference type="GO" id="GO:0000307">
    <property type="term" value="C:cyclin-dependent protein kinase holoenzyme complex"/>
    <property type="evidence" value="ECO:0007669"/>
    <property type="project" value="TreeGrafter"/>
</dbReference>
<dbReference type="AlphaFoldDB" id="A0A3A2Z8K0"/>
<proteinExistence type="predicted"/>
<reference evidence="4" key="1">
    <citation type="submission" date="2017-02" db="EMBL/GenBank/DDBJ databases">
        <authorList>
            <person name="Tafer H."/>
            <person name="Lopandic K."/>
        </authorList>
    </citation>
    <scope>NUCLEOTIDE SEQUENCE [LARGE SCALE GENOMIC DNA]</scope>
    <source>
        <strain evidence="4">CBS 366.77</strain>
    </source>
</reference>
<dbReference type="GO" id="GO:0005634">
    <property type="term" value="C:nucleus"/>
    <property type="evidence" value="ECO:0007669"/>
    <property type="project" value="TreeGrafter"/>
</dbReference>
<evidence type="ECO:0000256" key="1">
    <source>
        <dbReference type="SAM" id="MobiDB-lite"/>
    </source>
</evidence>
<dbReference type="InterPro" id="IPR036915">
    <property type="entry name" value="Cyclin-like_sf"/>
</dbReference>
<keyword evidence="4" id="KW-1185">Reference proteome</keyword>
<dbReference type="PANTHER" id="PTHR15615:SF10">
    <property type="entry name" value="PHO85 CYCLIN-2-RELATED"/>
    <property type="match status" value="1"/>
</dbReference>
<dbReference type="SUPFAM" id="SSF47954">
    <property type="entry name" value="Cyclin-like"/>
    <property type="match status" value="1"/>
</dbReference>
<dbReference type="InterPro" id="IPR006671">
    <property type="entry name" value="Cyclin_N"/>
</dbReference>
<name>A0A3A2Z8K0_9EURO</name>
<feature type="compositionally biased region" description="Polar residues" evidence="1">
    <location>
        <begin position="311"/>
        <end position="322"/>
    </location>
</feature>
<dbReference type="PANTHER" id="PTHR15615">
    <property type="match status" value="1"/>
</dbReference>
<feature type="compositionally biased region" description="Polar residues" evidence="1">
    <location>
        <begin position="242"/>
        <end position="261"/>
    </location>
</feature>
<sequence>MKNTELNQAALKEFCSLAVSSSMIKHLAQQASLVIRCDETEPVHVTPQKHHGQQTPPASPVLSAAPALPSVESFITTLVRRSHVQVPTLMTSLVYLARLRARLPPVAKGMRCTVHRIFLASLILAAKNLNDSSPLNKHWARYTFGDGSDGFGFSVQEVNLMERQLLFLLEWDVRVNEEDLFYHLEPFLSPIRNRIRTQNKENELPTLQSSTESLATRLHRQKLEARAENRLSGGSRKRHPRNMSTSSVNNSPQSISDSIRSTRQHQRLRTSPNRAERSISPPSVKDVPGLSHTETMNSLSSRSSSIAPSSRGTPASISSYSSTTADDVMVADGGSPSGSSMCYSYVNIPSLHTESKRPPKNHQQPAKKLRMGSQGFVARFFASAAGSYIPGRIGRPHVS</sequence>
<dbReference type="GO" id="GO:0016538">
    <property type="term" value="F:cyclin-dependent protein serine/threonine kinase regulator activity"/>
    <property type="evidence" value="ECO:0007669"/>
    <property type="project" value="TreeGrafter"/>
</dbReference>
<dbReference type="Pfam" id="PF00134">
    <property type="entry name" value="Cyclin_N"/>
    <property type="match status" value="1"/>
</dbReference>
<dbReference type="CDD" id="cd20557">
    <property type="entry name" value="CYCLIN_ScPCL1-like"/>
    <property type="match status" value="1"/>
</dbReference>
<gene>
    <name evidence="3" type="ORF">PHISCL_08219</name>
</gene>
<evidence type="ECO:0000313" key="4">
    <source>
        <dbReference type="Proteomes" id="UP000266188"/>
    </source>
</evidence>
<evidence type="ECO:0000259" key="2">
    <source>
        <dbReference type="Pfam" id="PF00134"/>
    </source>
</evidence>
<dbReference type="Proteomes" id="UP000266188">
    <property type="component" value="Unassembled WGS sequence"/>
</dbReference>
<feature type="region of interest" description="Disordered" evidence="1">
    <location>
        <begin position="223"/>
        <end position="322"/>
    </location>
</feature>
<evidence type="ECO:0000313" key="3">
    <source>
        <dbReference type="EMBL" id="RJE19442.1"/>
    </source>
</evidence>